<evidence type="ECO:0000259" key="1">
    <source>
        <dbReference type="PROSITE" id="PS51819"/>
    </source>
</evidence>
<keyword evidence="3" id="KW-1185">Reference proteome</keyword>
<dbReference type="EMBL" id="KZ825163">
    <property type="protein sequence ID" value="PYI16924.1"/>
    <property type="molecule type" value="Genomic_DNA"/>
</dbReference>
<dbReference type="Proteomes" id="UP000249829">
    <property type="component" value="Unassembled WGS sequence"/>
</dbReference>
<evidence type="ECO:0000313" key="3">
    <source>
        <dbReference type="Proteomes" id="UP000249829"/>
    </source>
</evidence>
<feature type="domain" description="VOC" evidence="1">
    <location>
        <begin position="38"/>
        <end position="170"/>
    </location>
</feature>
<dbReference type="InterPro" id="IPR037523">
    <property type="entry name" value="VOC_core"/>
</dbReference>
<sequence>MNFIRNSFAFPSDPSLPYHHLTDESRLRQTHLRTMISGIHHVNILVPDGTLDQATEFYSDTLGLESAPVPELQKGTILWFNLTPDGSQQIHVNLGPNPELDSQRHACLRVSSLDELQTLQNRILAHQENGGPAAPMDVDRLGMCSGPTGEEYPRRFFARDFAGNRLEFSV</sequence>
<organism evidence="2 3">
    <name type="scientific">Aspergillus violaceofuscus (strain CBS 115571)</name>
    <dbReference type="NCBI Taxonomy" id="1450538"/>
    <lineage>
        <taxon>Eukaryota</taxon>
        <taxon>Fungi</taxon>
        <taxon>Dikarya</taxon>
        <taxon>Ascomycota</taxon>
        <taxon>Pezizomycotina</taxon>
        <taxon>Eurotiomycetes</taxon>
        <taxon>Eurotiomycetidae</taxon>
        <taxon>Eurotiales</taxon>
        <taxon>Aspergillaceae</taxon>
        <taxon>Aspergillus</taxon>
    </lineage>
</organism>
<dbReference type="PANTHER" id="PTHR39175:SF1">
    <property type="entry name" value="FAMILY PROTEIN, PUTATIVE (AFU_ORTHOLOGUE AFUA_3G15060)-RELATED"/>
    <property type="match status" value="1"/>
</dbReference>
<gene>
    <name evidence="2" type="ORF">BO99DRAFT_404758</name>
</gene>
<proteinExistence type="predicted"/>
<evidence type="ECO:0000313" key="2">
    <source>
        <dbReference type="EMBL" id="PYI16924.1"/>
    </source>
</evidence>
<dbReference type="Gene3D" id="3.10.180.10">
    <property type="entry name" value="2,3-Dihydroxybiphenyl 1,2-Dioxygenase, domain 1"/>
    <property type="match status" value="1"/>
</dbReference>
<reference evidence="2 3" key="1">
    <citation type="submission" date="2018-02" db="EMBL/GenBank/DDBJ databases">
        <title>The genomes of Aspergillus section Nigri reveals drivers in fungal speciation.</title>
        <authorList>
            <consortium name="DOE Joint Genome Institute"/>
            <person name="Vesth T.C."/>
            <person name="Nybo J."/>
            <person name="Theobald S."/>
            <person name="Brandl J."/>
            <person name="Frisvad J.C."/>
            <person name="Nielsen K.F."/>
            <person name="Lyhne E.K."/>
            <person name="Kogle M.E."/>
            <person name="Kuo A."/>
            <person name="Riley R."/>
            <person name="Clum A."/>
            <person name="Nolan M."/>
            <person name="Lipzen A."/>
            <person name="Salamov A."/>
            <person name="Henrissat B."/>
            <person name="Wiebenga A."/>
            <person name="De vries R.P."/>
            <person name="Grigoriev I.V."/>
            <person name="Mortensen U.H."/>
            <person name="Andersen M.R."/>
            <person name="Baker S.E."/>
        </authorList>
    </citation>
    <scope>NUCLEOTIDE SEQUENCE [LARGE SCALE GENOMIC DNA]</scope>
    <source>
        <strain evidence="2 3">CBS 115571</strain>
    </source>
</reference>
<dbReference type="InterPro" id="IPR029068">
    <property type="entry name" value="Glyas_Bleomycin-R_OHBP_Dase"/>
</dbReference>
<dbReference type="Pfam" id="PF00903">
    <property type="entry name" value="Glyoxalase"/>
    <property type="match status" value="1"/>
</dbReference>
<accession>A0A2V5H5Q6</accession>
<dbReference type="PROSITE" id="PS51819">
    <property type="entry name" value="VOC"/>
    <property type="match status" value="1"/>
</dbReference>
<protein>
    <recommendedName>
        <fullName evidence="1">VOC domain-containing protein</fullName>
    </recommendedName>
</protein>
<name>A0A2V5H5Q6_ASPV1</name>
<dbReference type="AlphaFoldDB" id="A0A2V5H5Q6"/>
<dbReference type="OMA" id="WFNITPD"/>
<dbReference type="SUPFAM" id="SSF54593">
    <property type="entry name" value="Glyoxalase/Bleomycin resistance protein/Dihydroxybiphenyl dioxygenase"/>
    <property type="match status" value="1"/>
</dbReference>
<dbReference type="PANTHER" id="PTHR39175">
    <property type="entry name" value="FAMILY PROTEIN, PUTATIVE (AFU_ORTHOLOGUE AFUA_3G15060)-RELATED"/>
    <property type="match status" value="1"/>
</dbReference>
<dbReference type="InterPro" id="IPR004360">
    <property type="entry name" value="Glyas_Fos-R_dOase_dom"/>
</dbReference>